<feature type="domain" description="HD/PDEase" evidence="8">
    <location>
        <begin position="29"/>
        <end position="144"/>
    </location>
</feature>
<dbReference type="InterPro" id="IPR039356">
    <property type="entry name" value="YfbR/HDDC2"/>
</dbReference>
<evidence type="ECO:0000256" key="5">
    <source>
        <dbReference type="ARBA" id="ARBA00012964"/>
    </source>
</evidence>
<dbReference type="AlphaFoldDB" id="A0A2U1CD05"/>
<evidence type="ECO:0000256" key="6">
    <source>
        <dbReference type="ARBA" id="ARBA00022723"/>
    </source>
</evidence>
<evidence type="ECO:0000256" key="2">
    <source>
        <dbReference type="ARBA" id="ARBA00001936"/>
    </source>
</evidence>
<dbReference type="Gene3D" id="1.10.3210.10">
    <property type="entry name" value="Hypothetical protein af1432"/>
    <property type="match status" value="1"/>
</dbReference>
<dbReference type="GO" id="GO:0005737">
    <property type="term" value="C:cytoplasm"/>
    <property type="evidence" value="ECO:0007669"/>
    <property type="project" value="TreeGrafter"/>
</dbReference>
<dbReference type="EMBL" id="QEKK01000003">
    <property type="protein sequence ID" value="PVY58775.1"/>
    <property type="molecule type" value="Genomic_DNA"/>
</dbReference>
<dbReference type="SUPFAM" id="SSF109604">
    <property type="entry name" value="HD-domain/PDEase-like"/>
    <property type="match status" value="1"/>
</dbReference>
<comment type="subunit">
    <text evidence="4">Homodimer.</text>
</comment>
<proteinExistence type="predicted"/>
<evidence type="ECO:0000256" key="3">
    <source>
        <dbReference type="ARBA" id="ARBA00001941"/>
    </source>
</evidence>
<reference evidence="9 10" key="1">
    <citation type="submission" date="2018-04" db="EMBL/GenBank/DDBJ databases">
        <title>Genomic Encyclopedia of Type Strains, Phase IV (KMG-IV): sequencing the most valuable type-strain genomes for metagenomic binning, comparative biology and taxonomic classification.</title>
        <authorList>
            <person name="Goeker M."/>
        </authorList>
    </citation>
    <scope>NUCLEOTIDE SEQUENCE [LARGE SCALE GENOMIC DNA]</scope>
    <source>
        <strain evidence="9 10">DSM 26588</strain>
    </source>
</reference>
<accession>A0A2U1CD05</accession>
<evidence type="ECO:0000313" key="9">
    <source>
        <dbReference type="EMBL" id="PVY58775.1"/>
    </source>
</evidence>
<sequence>MEQREFLDFMHVLERLKCNTLHSWTSTGRHETVAAHSWRLGVMALLLRGEFPGADMERVLRMCLIHDFGEAVTGDIPSFQKTTSDEKREERAVADMLAPLPQPVRGELEALFAEMDAMATPEARIYKALDKLEAVLQHNEAPLETWTELEYGLNLVYGEENAAEFPWLRALREELRRDTEEKTAVRAAY</sequence>
<comment type="catalytic activity">
    <reaction evidence="1">
        <text>a 2'-deoxyribonucleoside 5'-phosphate + H2O = a 2'-deoxyribonucleoside + phosphate</text>
        <dbReference type="Rhea" id="RHEA:36167"/>
        <dbReference type="ChEBI" id="CHEBI:15377"/>
        <dbReference type="ChEBI" id="CHEBI:18274"/>
        <dbReference type="ChEBI" id="CHEBI:43474"/>
        <dbReference type="ChEBI" id="CHEBI:65317"/>
        <dbReference type="EC" id="3.1.3.89"/>
    </reaction>
</comment>
<dbReference type="InterPro" id="IPR006674">
    <property type="entry name" value="HD_domain"/>
</dbReference>
<dbReference type="PANTHER" id="PTHR11845">
    <property type="entry name" value="5'-DEOXYNUCLEOTIDASE HDDC2"/>
    <property type="match status" value="1"/>
</dbReference>
<keyword evidence="6" id="KW-0479">Metal-binding</keyword>
<protein>
    <recommendedName>
        <fullName evidence="5">5'-deoxynucleotidase</fullName>
        <ecNumber evidence="5">3.1.3.89</ecNumber>
    </recommendedName>
</protein>
<comment type="caution">
    <text evidence="9">The sequence shown here is derived from an EMBL/GenBank/DDBJ whole genome shotgun (WGS) entry which is preliminary data.</text>
</comment>
<dbReference type="GeneID" id="93229730"/>
<evidence type="ECO:0000259" key="8">
    <source>
        <dbReference type="SMART" id="SM00471"/>
    </source>
</evidence>
<dbReference type="GO" id="GO:0046872">
    <property type="term" value="F:metal ion binding"/>
    <property type="evidence" value="ECO:0007669"/>
    <property type="project" value="UniProtKB-KW"/>
</dbReference>
<keyword evidence="7 9" id="KW-0378">Hydrolase</keyword>
<evidence type="ECO:0000256" key="4">
    <source>
        <dbReference type="ARBA" id="ARBA00011738"/>
    </source>
</evidence>
<dbReference type="OrthoDB" id="9796032at2"/>
<dbReference type="SMART" id="SM00471">
    <property type="entry name" value="HDc"/>
    <property type="match status" value="1"/>
</dbReference>
<evidence type="ECO:0000313" key="10">
    <source>
        <dbReference type="Proteomes" id="UP000245778"/>
    </source>
</evidence>
<comment type="cofactor">
    <cofactor evidence="2">
        <name>Mn(2+)</name>
        <dbReference type="ChEBI" id="CHEBI:29035"/>
    </cofactor>
</comment>
<name>A0A2U1CD05_9FIRM</name>
<dbReference type="RefSeq" id="WP_116721831.1">
    <property type="nucleotide sequence ID" value="NZ_CP011524.1"/>
</dbReference>
<comment type="cofactor">
    <cofactor evidence="3">
        <name>Co(2+)</name>
        <dbReference type="ChEBI" id="CHEBI:48828"/>
    </cofactor>
</comment>
<dbReference type="Proteomes" id="UP000245778">
    <property type="component" value="Unassembled WGS sequence"/>
</dbReference>
<organism evidence="9 10">
    <name type="scientific">Intestinimonas butyriciproducens</name>
    <dbReference type="NCBI Taxonomy" id="1297617"/>
    <lineage>
        <taxon>Bacteria</taxon>
        <taxon>Bacillati</taxon>
        <taxon>Bacillota</taxon>
        <taxon>Clostridia</taxon>
        <taxon>Eubacteriales</taxon>
        <taxon>Intestinimonas</taxon>
    </lineage>
</organism>
<dbReference type="InterPro" id="IPR003607">
    <property type="entry name" value="HD/PDEase_dom"/>
</dbReference>
<evidence type="ECO:0000256" key="1">
    <source>
        <dbReference type="ARBA" id="ARBA00001638"/>
    </source>
</evidence>
<dbReference type="Pfam" id="PF13023">
    <property type="entry name" value="HD_3"/>
    <property type="match status" value="1"/>
</dbReference>
<dbReference type="PANTHER" id="PTHR11845:SF13">
    <property type="entry name" value="5'-DEOXYNUCLEOTIDASE HDDC2"/>
    <property type="match status" value="1"/>
</dbReference>
<dbReference type="GO" id="GO:0002953">
    <property type="term" value="F:5'-deoxynucleotidase activity"/>
    <property type="evidence" value="ECO:0007669"/>
    <property type="project" value="UniProtKB-EC"/>
</dbReference>
<evidence type="ECO:0000256" key="7">
    <source>
        <dbReference type="ARBA" id="ARBA00022801"/>
    </source>
</evidence>
<dbReference type="EC" id="3.1.3.89" evidence="5"/>
<gene>
    <name evidence="9" type="ORF">C7373_10362</name>
</gene>